<keyword evidence="2" id="KW-0732">Signal</keyword>
<dbReference type="OrthoDB" id="9969738at2"/>
<feature type="compositionally biased region" description="Polar residues" evidence="1">
    <location>
        <begin position="29"/>
        <end position="45"/>
    </location>
</feature>
<feature type="chain" id="PRO_5022160831" evidence="2">
    <location>
        <begin position="21"/>
        <end position="126"/>
    </location>
</feature>
<evidence type="ECO:0000313" key="3">
    <source>
        <dbReference type="EMBL" id="GEO14510.1"/>
    </source>
</evidence>
<feature type="compositionally biased region" description="Polar residues" evidence="1">
    <location>
        <begin position="110"/>
        <end position="126"/>
    </location>
</feature>
<feature type="compositionally biased region" description="Polar residues" evidence="1">
    <location>
        <begin position="69"/>
        <end position="98"/>
    </location>
</feature>
<protein>
    <submittedName>
        <fullName evidence="3">Uncharacterized protein</fullName>
    </submittedName>
</protein>
<feature type="signal peptide" evidence="2">
    <location>
        <begin position="1"/>
        <end position="20"/>
    </location>
</feature>
<reference evidence="3 4" key="1">
    <citation type="submission" date="2019-07" db="EMBL/GenBank/DDBJ databases">
        <title>Whole genome shotgun sequence of Microvirga aerophila NBRC 106136.</title>
        <authorList>
            <person name="Hosoyama A."/>
            <person name="Uohara A."/>
            <person name="Ohji S."/>
            <person name="Ichikawa N."/>
        </authorList>
    </citation>
    <scope>NUCLEOTIDE SEQUENCE [LARGE SCALE GENOMIC DNA]</scope>
    <source>
        <strain evidence="3 4">NBRC 106136</strain>
    </source>
</reference>
<dbReference type="AlphaFoldDB" id="A0A512BRB6"/>
<sequence length="126" mass="12187">MRRILFAFGALAFSTAGAMAQSAPPVPNASGSQVTNPNTYGNTASPGMPSAMPGQAMNSGAPCAPVPNASGSQANNPCSYGSTAQPGMNPSSTGSVNMAPSGAAAPVPNASGSQVTNPGTYGNTKP</sequence>
<comment type="caution">
    <text evidence="3">The sequence shown here is derived from an EMBL/GenBank/DDBJ whole genome shotgun (WGS) entry which is preliminary data.</text>
</comment>
<dbReference type="RefSeq" id="WP_114186241.1">
    <property type="nucleotide sequence ID" value="NZ_BJYU01000024.1"/>
</dbReference>
<dbReference type="EMBL" id="BJYU01000024">
    <property type="protein sequence ID" value="GEO14510.1"/>
    <property type="molecule type" value="Genomic_DNA"/>
</dbReference>
<feature type="region of interest" description="Disordered" evidence="1">
    <location>
        <begin position="19"/>
        <end position="126"/>
    </location>
</feature>
<evidence type="ECO:0000256" key="2">
    <source>
        <dbReference type="SAM" id="SignalP"/>
    </source>
</evidence>
<proteinExistence type="predicted"/>
<evidence type="ECO:0000313" key="4">
    <source>
        <dbReference type="Proteomes" id="UP000321085"/>
    </source>
</evidence>
<gene>
    <name evidence="3" type="ORF">MAE02_22060</name>
</gene>
<keyword evidence="4" id="KW-1185">Reference proteome</keyword>
<organism evidence="3 4">
    <name type="scientific">Microvirga aerophila</name>
    <dbReference type="NCBI Taxonomy" id="670291"/>
    <lineage>
        <taxon>Bacteria</taxon>
        <taxon>Pseudomonadati</taxon>
        <taxon>Pseudomonadota</taxon>
        <taxon>Alphaproteobacteria</taxon>
        <taxon>Hyphomicrobiales</taxon>
        <taxon>Methylobacteriaceae</taxon>
        <taxon>Microvirga</taxon>
    </lineage>
</organism>
<accession>A0A512BRB6</accession>
<evidence type="ECO:0000256" key="1">
    <source>
        <dbReference type="SAM" id="MobiDB-lite"/>
    </source>
</evidence>
<name>A0A512BRB6_9HYPH</name>
<dbReference type="Proteomes" id="UP000321085">
    <property type="component" value="Unassembled WGS sequence"/>
</dbReference>